<comment type="similarity">
    <text evidence="18">Belongs to the NnrE/AIBP family.</text>
</comment>
<feature type="binding site" evidence="18">
    <location>
        <begin position="132"/>
        <end position="138"/>
    </location>
    <ligand>
        <name>(6S)-NADPHX</name>
        <dbReference type="ChEBI" id="CHEBI:64076"/>
    </ligand>
</feature>
<comment type="similarity">
    <text evidence="3 19">In the N-terminal section; belongs to the NnrE/AIBP family.</text>
</comment>
<evidence type="ECO:0000313" key="23">
    <source>
        <dbReference type="Proteomes" id="UP001303946"/>
    </source>
</evidence>
<keyword evidence="12 17" id="KW-0456">Lyase</keyword>
<feature type="binding site" evidence="17">
    <location>
        <position position="434"/>
    </location>
    <ligand>
        <name>AMP</name>
        <dbReference type="ChEBI" id="CHEBI:456215"/>
    </ligand>
</feature>
<keyword evidence="6 17" id="KW-0547">Nucleotide-binding</keyword>
<keyword evidence="23" id="KW-1185">Reference proteome</keyword>
<comment type="function">
    <text evidence="14 19">Bifunctional enzyme that catalyzes the epimerization of the S- and R-forms of NAD(P)HX and the dehydration of the S-form of NAD(P)HX at the expense of ADP, which is converted to AMP. This allows the repair of both epimers of NAD(P)HX, a damaged form of NAD(P)H that is a result of enzymatic or heat-dependent hydration.</text>
</comment>
<dbReference type="PROSITE" id="PS01050">
    <property type="entry name" value="YJEF_C_2"/>
    <property type="match status" value="1"/>
</dbReference>
<dbReference type="PANTHER" id="PTHR12592">
    <property type="entry name" value="ATP-DEPENDENT (S)-NAD(P)H-HYDRATE DEHYDRATASE FAMILY MEMBER"/>
    <property type="match status" value="1"/>
</dbReference>
<keyword evidence="13" id="KW-0511">Multifunctional enzyme</keyword>
<dbReference type="InterPro" id="IPR017953">
    <property type="entry name" value="Carbohydrate_kinase_pred_CS"/>
</dbReference>
<reference evidence="22 23" key="1">
    <citation type="submission" date="2023-10" db="EMBL/GenBank/DDBJ databases">
        <title>Bacteria for the degradation of biodegradable plastic PBAT(Polybutylene adipate terephthalate).</title>
        <authorList>
            <person name="Weon H.-Y."/>
            <person name="Yeon J."/>
        </authorList>
    </citation>
    <scope>NUCLEOTIDE SEQUENCE [LARGE SCALE GENOMIC DNA]</scope>
    <source>
        <strain evidence="22 23">SBD 7-3</strain>
    </source>
</reference>
<comment type="cofactor">
    <cofactor evidence="18 19">
        <name>K(+)</name>
        <dbReference type="ChEBI" id="CHEBI:29103"/>
    </cofactor>
    <text evidence="18 19">Binds 1 potassium ion per subunit.</text>
</comment>
<protein>
    <recommendedName>
        <fullName evidence="19">Bifunctional NAD(P)H-hydrate repair enzyme</fullName>
    </recommendedName>
    <alternativeName>
        <fullName evidence="19">Nicotinamide nucleotide repair protein</fullName>
    </alternativeName>
    <domain>
        <recommendedName>
            <fullName evidence="19">ADP-dependent (S)-NAD(P)H-hydrate dehydratase</fullName>
            <ecNumber evidence="19">4.2.1.136</ecNumber>
        </recommendedName>
        <alternativeName>
            <fullName evidence="19">ADP-dependent NAD(P)HX dehydratase</fullName>
        </alternativeName>
    </domain>
    <domain>
        <recommendedName>
            <fullName evidence="19">NAD(P)H-hydrate epimerase</fullName>
            <ecNumber evidence="19">5.1.99.6</ecNumber>
        </recommendedName>
    </domain>
</protein>
<feature type="binding site" evidence="18">
    <location>
        <begin position="65"/>
        <end position="69"/>
    </location>
    <ligand>
        <name>(6S)-NADPHX</name>
        <dbReference type="ChEBI" id="CHEBI:64076"/>
    </ligand>
</feature>
<dbReference type="InterPro" id="IPR004443">
    <property type="entry name" value="YjeF_N_dom"/>
</dbReference>
<evidence type="ECO:0000313" key="22">
    <source>
        <dbReference type="EMBL" id="WOB10684.1"/>
    </source>
</evidence>
<evidence type="ECO:0000259" key="21">
    <source>
        <dbReference type="PROSITE" id="PS51385"/>
    </source>
</evidence>
<comment type="function">
    <text evidence="18">Catalyzes the epimerization of the S- and R-forms of NAD(P)HX, a damaged form of NAD(P)H that is a result of enzymatic or heat-dependent hydration. This is a prerequisite for the S-specific NAD(P)H-hydrate dehydratase to allow the repair of both epimers of NAD(P)HX.</text>
</comment>
<dbReference type="EMBL" id="CP136336">
    <property type="protein sequence ID" value="WOB10684.1"/>
    <property type="molecule type" value="Genomic_DNA"/>
</dbReference>
<dbReference type="NCBIfam" id="TIGR00196">
    <property type="entry name" value="yjeF_cterm"/>
    <property type="match status" value="1"/>
</dbReference>
<dbReference type="SUPFAM" id="SSF53613">
    <property type="entry name" value="Ribokinase-like"/>
    <property type="match status" value="1"/>
</dbReference>
<dbReference type="InterPro" id="IPR036652">
    <property type="entry name" value="YjeF_N_dom_sf"/>
</dbReference>
<evidence type="ECO:0000259" key="20">
    <source>
        <dbReference type="PROSITE" id="PS51383"/>
    </source>
</evidence>
<comment type="cofactor">
    <cofactor evidence="17">
        <name>Mg(2+)</name>
        <dbReference type="ChEBI" id="CHEBI:18420"/>
    </cofactor>
</comment>
<name>A0ABZ0D0G1_9BURK</name>
<evidence type="ECO:0000256" key="6">
    <source>
        <dbReference type="ARBA" id="ARBA00022741"/>
    </source>
</evidence>
<dbReference type="HAMAP" id="MF_01965">
    <property type="entry name" value="NADHX_dehydratase"/>
    <property type="match status" value="1"/>
</dbReference>
<evidence type="ECO:0000256" key="17">
    <source>
        <dbReference type="HAMAP-Rule" id="MF_01965"/>
    </source>
</evidence>
<feature type="binding site" evidence="18">
    <location>
        <position position="164"/>
    </location>
    <ligand>
        <name>K(+)</name>
        <dbReference type="ChEBI" id="CHEBI:29103"/>
    </ligand>
</feature>
<evidence type="ECO:0000256" key="13">
    <source>
        <dbReference type="ARBA" id="ARBA00023268"/>
    </source>
</evidence>
<dbReference type="SUPFAM" id="SSF64153">
    <property type="entry name" value="YjeF N-terminal domain-like"/>
    <property type="match status" value="1"/>
</dbReference>
<dbReference type="Pfam" id="PF01256">
    <property type="entry name" value="Carb_kinase"/>
    <property type="match status" value="1"/>
</dbReference>
<comment type="similarity">
    <text evidence="17">Belongs to the NnrD/CARKD family.</text>
</comment>
<comment type="catalytic activity">
    <reaction evidence="2 18 19">
        <text>(6R)-NADPHX = (6S)-NADPHX</text>
        <dbReference type="Rhea" id="RHEA:32227"/>
        <dbReference type="ChEBI" id="CHEBI:64076"/>
        <dbReference type="ChEBI" id="CHEBI:64077"/>
        <dbReference type="EC" id="5.1.99.6"/>
    </reaction>
</comment>
<comment type="catalytic activity">
    <reaction evidence="1 18 19">
        <text>(6R)-NADHX = (6S)-NADHX</text>
        <dbReference type="Rhea" id="RHEA:32215"/>
        <dbReference type="ChEBI" id="CHEBI:64074"/>
        <dbReference type="ChEBI" id="CHEBI:64075"/>
        <dbReference type="EC" id="5.1.99.6"/>
    </reaction>
</comment>
<evidence type="ECO:0000256" key="2">
    <source>
        <dbReference type="ARBA" id="ARBA00000909"/>
    </source>
</evidence>
<feature type="binding site" evidence="17">
    <location>
        <position position="368"/>
    </location>
    <ligand>
        <name>(6S)-NADPHX</name>
        <dbReference type="ChEBI" id="CHEBI:64076"/>
    </ligand>
</feature>
<keyword evidence="5 18" id="KW-0479">Metal-binding</keyword>
<keyword evidence="9 18" id="KW-0630">Potassium</keyword>
<evidence type="ECO:0000256" key="1">
    <source>
        <dbReference type="ARBA" id="ARBA00000013"/>
    </source>
</evidence>
<evidence type="ECO:0000256" key="16">
    <source>
        <dbReference type="ARBA" id="ARBA00049209"/>
    </source>
</evidence>
<evidence type="ECO:0000256" key="14">
    <source>
        <dbReference type="ARBA" id="ARBA00025153"/>
    </source>
</evidence>
<dbReference type="HAMAP" id="MF_01966">
    <property type="entry name" value="NADHX_epimerase"/>
    <property type="match status" value="1"/>
</dbReference>
<dbReference type="Gene3D" id="3.40.50.10260">
    <property type="entry name" value="YjeF N-terminal domain"/>
    <property type="match status" value="1"/>
</dbReference>
<dbReference type="CDD" id="cd01171">
    <property type="entry name" value="YXKO-related"/>
    <property type="match status" value="1"/>
</dbReference>
<feature type="binding site" evidence="18">
    <location>
        <position position="66"/>
    </location>
    <ligand>
        <name>K(+)</name>
        <dbReference type="ChEBI" id="CHEBI:29103"/>
    </ligand>
</feature>
<evidence type="ECO:0000256" key="10">
    <source>
        <dbReference type="ARBA" id="ARBA00023027"/>
    </source>
</evidence>
<accession>A0ABZ0D0G1</accession>
<dbReference type="EC" id="4.2.1.136" evidence="19"/>
<dbReference type="EC" id="5.1.99.6" evidence="19"/>
<feature type="binding site" evidence="17">
    <location>
        <begin position="405"/>
        <end position="409"/>
    </location>
    <ligand>
        <name>AMP</name>
        <dbReference type="ChEBI" id="CHEBI:456215"/>
    </ligand>
</feature>
<dbReference type="InterPro" id="IPR029056">
    <property type="entry name" value="Ribokinase-like"/>
</dbReference>
<evidence type="ECO:0000256" key="11">
    <source>
        <dbReference type="ARBA" id="ARBA00023235"/>
    </source>
</evidence>
<evidence type="ECO:0000256" key="8">
    <source>
        <dbReference type="ARBA" id="ARBA00022857"/>
    </source>
</evidence>
<dbReference type="NCBIfam" id="TIGR00197">
    <property type="entry name" value="yjeF_nterm"/>
    <property type="match status" value="1"/>
</dbReference>
<feature type="binding site" evidence="17">
    <location>
        <position position="314"/>
    </location>
    <ligand>
        <name>(6S)-NADPHX</name>
        <dbReference type="ChEBI" id="CHEBI:64076"/>
    </ligand>
</feature>
<dbReference type="RefSeq" id="WP_316703579.1">
    <property type="nucleotide sequence ID" value="NZ_CP136336.1"/>
</dbReference>
<evidence type="ECO:0000256" key="5">
    <source>
        <dbReference type="ARBA" id="ARBA00022723"/>
    </source>
</evidence>
<feature type="binding site" evidence="18">
    <location>
        <position position="128"/>
    </location>
    <ligand>
        <name>K(+)</name>
        <dbReference type="ChEBI" id="CHEBI:29103"/>
    </ligand>
</feature>
<comment type="subunit">
    <text evidence="17">Homotetramer.</text>
</comment>
<evidence type="ECO:0000256" key="18">
    <source>
        <dbReference type="HAMAP-Rule" id="MF_01966"/>
    </source>
</evidence>
<evidence type="ECO:0000256" key="4">
    <source>
        <dbReference type="ARBA" id="ARBA00009524"/>
    </source>
</evidence>
<feature type="binding site" evidence="18">
    <location>
        <position position="161"/>
    </location>
    <ligand>
        <name>(6S)-NADPHX</name>
        <dbReference type="ChEBI" id="CHEBI:64076"/>
    </ligand>
</feature>
<dbReference type="InterPro" id="IPR030677">
    <property type="entry name" value="Nnr"/>
</dbReference>
<keyword evidence="7 17" id="KW-0067">ATP-binding</keyword>
<evidence type="ECO:0000256" key="7">
    <source>
        <dbReference type="ARBA" id="ARBA00022840"/>
    </source>
</evidence>
<comment type="catalytic activity">
    <reaction evidence="16 17 19">
        <text>(6S)-NADPHX + ADP = AMP + phosphate + NADPH + H(+)</text>
        <dbReference type="Rhea" id="RHEA:32235"/>
        <dbReference type="ChEBI" id="CHEBI:15378"/>
        <dbReference type="ChEBI" id="CHEBI:43474"/>
        <dbReference type="ChEBI" id="CHEBI:57783"/>
        <dbReference type="ChEBI" id="CHEBI:64076"/>
        <dbReference type="ChEBI" id="CHEBI:456215"/>
        <dbReference type="ChEBI" id="CHEBI:456216"/>
        <dbReference type="EC" id="4.2.1.136"/>
    </reaction>
</comment>
<feature type="domain" description="YjeF C-terminal" evidence="20">
    <location>
        <begin position="222"/>
        <end position="491"/>
    </location>
</feature>
<sequence>MQRILPARRDWPLHDVAASRQIEQQAQLGLPPHTLMQRAGAAVAALTRALHPHARRVWIACGPGNNGGDGLDAAIHLLAAGWSVEVSLIGDPQHLPADAADAYARARNAGISVHANTGPAERPDVAIDALLGLGSRRAPAGELASLIDALNALACPVLAVDLPSGLNADTGQAHDDACVVADHTLSLLTLKPGLFTAAGRDHAGEVWFDALGTAGPERASAMLSGSPASAADRGHARHKGSFGDVAIVGGATGMAGAALLAARAAHAAGSGRVYVDVLDAAPLTLDATRPELMFRRGWWQTASAEASTVVAGCGGGTAIREALPRLLSTAGRLVLDADALNAVSADPSLAALLAARQTRQRETVLTPHPLEAARLLNTDTASVQSDRLAAAGRLASQFGCVVVLKGSGSVIAAPDGALWINGTGNAALASAGTGDVLAGWIGGCWSASGSGALEAARHATWLHGLAAELSPTAPLRAADLVEAMHSAGARR</sequence>
<evidence type="ECO:0000256" key="12">
    <source>
        <dbReference type="ARBA" id="ARBA00023239"/>
    </source>
</evidence>
<dbReference type="Proteomes" id="UP001303946">
    <property type="component" value="Chromosome"/>
</dbReference>
<keyword evidence="11 18" id="KW-0413">Isomerase</keyword>
<comment type="caution">
    <text evidence="18">Lacks conserved residue(s) required for the propagation of feature annotation.</text>
</comment>
<dbReference type="PANTHER" id="PTHR12592:SF0">
    <property type="entry name" value="ATP-DEPENDENT (S)-NAD(P)H-HYDRATE DEHYDRATASE"/>
    <property type="match status" value="1"/>
</dbReference>
<comment type="similarity">
    <text evidence="4 19">In the C-terminal section; belongs to the NnrD/CARKD family.</text>
</comment>
<keyword evidence="10 17" id="KW-0520">NAD</keyword>
<dbReference type="PROSITE" id="PS51385">
    <property type="entry name" value="YJEF_N"/>
    <property type="match status" value="1"/>
</dbReference>
<dbReference type="Gene3D" id="3.40.1190.20">
    <property type="match status" value="1"/>
</dbReference>
<keyword evidence="8 17" id="KW-0521">NADP</keyword>
<dbReference type="PROSITE" id="PS51383">
    <property type="entry name" value="YJEF_C_3"/>
    <property type="match status" value="1"/>
</dbReference>
<evidence type="ECO:0000256" key="15">
    <source>
        <dbReference type="ARBA" id="ARBA00048238"/>
    </source>
</evidence>
<feature type="binding site" evidence="17">
    <location>
        <position position="257"/>
    </location>
    <ligand>
        <name>(6S)-NADPHX</name>
        <dbReference type="ChEBI" id="CHEBI:64076"/>
    </ligand>
</feature>
<evidence type="ECO:0000256" key="19">
    <source>
        <dbReference type="PIRNR" id="PIRNR017184"/>
    </source>
</evidence>
<dbReference type="PIRSF" id="PIRSF017184">
    <property type="entry name" value="Nnr"/>
    <property type="match status" value="1"/>
</dbReference>
<gene>
    <name evidence="17" type="primary">nnrD</name>
    <name evidence="18" type="synonym">nnrE</name>
    <name evidence="22" type="ORF">RXV79_11655</name>
</gene>
<comment type="function">
    <text evidence="17">Catalyzes the dehydration of the S-form of NAD(P)HX at the expense of ADP, which is converted to AMP. Together with NAD(P)HX epimerase, which catalyzes the epimerization of the S- and R-forms, the enzyme allows the repair of both epimers of NAD(P)HX, a damaged form of NAD(P)H that is a result of enzymatic or heat-dependent hydration.</text>
</comment>
<feature type="binding site" evidence="17">
    <location>
        <position position="435"/>
    </location>
    <ligand>
        <name>(6S)-NADPHX</name>
        <dbReference type="ChEBI" id="CHEBI:64076"/>
    </ligand>
</feature>
<evidence type="ECO:0000256" key="9">
    <source>
        <dbReference type="ARBA" id="ARBA00022958"/>
    </source>
</evidence>
<feature type="domain" description="YjeF N-terminal" evidence="21">
    <location>
        <begin position="19"/>
        <end position="219"/>
    </location>
</feature>
<evidence type="ECO:0000256" key="3">
    <source>
        <dbReference type="ARBA" id="ARBA00006001"/>
    </source>
</evidence>
<organism evidence="22 23">
    <name type="scientific">Piscinibacter gummiphilus</name>
    <dbReference type="NCBI Taxonomy" id="946333"/>
    <lineage>
        <taxon>Bacteria</taxon>
        <taxon>Pseudomonadati</taxon>
        <taxon>Pseudomonadota</taxon>
        <taxon>Betaproteobacteria</taxon>
        <taxon>Burkholderiales</taxon>
        <taxon>Sphaerotilaceae</taxon>
        <taxon>Piscinibacter</taxon>
    </lineage>
</organism>
<proteinExistence type="inferred from homology"/>
<dbReference type="Pfam" id="PF03853">
    <property type="entry name" value="YjeF_N"/>
    <property type="match status" value="1"/>
</dbReference>
<comment type="catalytic activity">
    <reaction evidence="15 17 19">
        <text>(6S)-NADHX + ADP = AMP + phosphate + NADH + H(+)</text>
        <dbReference type="Rhea" id="RHEA:32223"/>
        <dbReference type="ChEBI" id="CHEBI:15378"/>
        <dbReference type="ChEBI" id="CHEBI:43474"/>
        <dbReference type="ChEBI" id="CHEBI:57945"/>
        <dbReference type="ChEBI" id="CHEBI:64074"/>
        <dbReference type="ChEBI" id="CHEBI:456215"/>
        <dbReference type="ChEBI" id="CHEBI:456216"/>
        <dbReference type="EC" id="4.2.1.136"/>
    </reaction>
</comment>
<dbReference type="InterPro" id="IPR000631">
    <property type="entry name" value="CARKD"/>
</dbReference>